<feature type="binding site" evidence="4">
    <location>
        <position position="356"/>
    </location>
    <ligand>
        <name>Fe cation</name>
        <dbReference type="ChEBI" id="CHEBI:24875"/>
    </ligand>
</feature>
<keyword evidence="4" id="KW-0408">Iron</keyword>
<feature type="binding site" evidence="4">
    <location>
        <position position="370"/>
    </location>
    <ligand>
        <name>Fe cation</name>
        <dbReference type="ChEBI" id="CHEBI:24875"/>
    </ligand>
</feature>
<dbReference type="PANTHER" id="PTHR45586">
    <property type="entry name" value="TPR REPEAT-CONTAINING PROTEIN PA4667"/>
    <property type="match status" value="1"/>
</dbReference>
<sequence length="391" mass="45001">MEFELWWLLAFPLFFALGWLAARVDIKHLVKESRALPRTYLTGLNFLLNEQPDKAIDAFIEAVKIDNQTVELHFALGSLFRRRGETDRAIRMHQNLIDRDDLSDEQRLQALSELGLDFLKAGLLDRAEAVFVQLRGSRLNDFALKNLLDIYQQEKDWRKAIDIAIALPDHESVLWEKEVANFHCELASADMANSRFDEAMTSIQRALEMNRKSVRASMLLGDLYAARGDDRAALEAWKKVESQNPVYLALVAERLMDAYRRLGELEQGMQLLRSYLDQYSSLDLLDALFQWELQKEGAQAAYHLVRDELRRNPTLLGLDKLLEAALLTAPAAQRTDIELVKGLVHGHTRRVARYRCDACGFKARQFYWRCPACGGWETYPPKRTEEFDLAP</sequence>
<dbReference type="NCBIfam" id="NF008757">
    <property type="entry name" value="PRK11788.1-5"/>
    <property type="match status" value="1"/>
</dbReference>
<keyword evidence="3 4" id="KW-0802">TPR repeat</keyword>
<dbReference type="AlphaFoldDB" id="A0A6C2CHL2"/>
<dbReference type="EMBL" id="SDKK01000028">
    <property type="protein sequence ID" value="TYC53358.1"/>
    <property type="molecule type" value="Genomic_DNA"/>
</dbReference>
<dbReference type="Gene3D" id="1.25.40.10">
    <property type="entry name" value="Tetratricopeptide repeat domain"/>
    <property type="match status" value="2"/>
</dbReference>
<dbReference type="Pfam" id="PF13432">
    <property type="entry name" value="TPR_16"/>
    <property type="match status" value="1"/>
</dbReference>
<keyword evidence="4" id="KW-0472">Membrane</keyword>
<dbReference type="Pfam" id="PF13176">
    <property type="entry name" value="TPR_7"/>
    <property type="match status" value="1"/>
</dbReference>
<comment type="similarity">
    <text evidence="4">Belongs to the LapB family.</text>
</comment>
<reference evidence="6 7" key="1">
    <citation type="submission" date="2019-01" db="EMBL/GenBank/DDBJ databases">
        <title>Zoogloea oleivorans genome sequencing and assembly.</title>
        <authorList>
            <person name="Tancsics A."/>
            <person name="Farkas M."/>
            <person name="Kriszt B."/>
            <person name="Maroti G."/>
            <person name="Horvath B."/>
        </authorList>
    </citation>
    <scope>NUCLEOTIDE SEQUENCE [LARGE SCALE GENOMIC DNA]</scope>
    <source>
        <strain evidence="6 7">Buc</strain>
    </source>
</reference>
<evidence type="ECO:0000256" key="2">
    <source>
        <dbReference type="ARBA" id="ARBA00022737"/>
    </source>
</evidence>
<feature type="topological domain" description="Cytoplasmic" evidence="4">
    <location>
        <begin position="23"/>
        <end position="391"/>
    </location>
</feature>
<feature type="binding site" evidence="4">
    <location>
        <position position="359"/>
    </location>
    <ligand>
        <name>Fe cation</name>
        <dbReference type="ChEBI" id="CHEBI:24875"/>
    </ligand>
</feature>
<keyword evidence="1 4" id="KW-0479">Metal-binding</keyword>
<evidence type="ECO:0000313" key="7">
    <source>
        <dbReference type="Proteomes" id="UP000389128"/>
    </source>
</evidence>
<keyword evidence="4" id="KW-1133">Transmembrane helix</keyword>
<dbReference type="SUPFAM" id="SSF81901">
    <property type="entry name" value="HCP-like"/>
    <property type="match status" value="1"/>
</dbReference>
<dbReference type="InterPro" id="IPR051012">
    <property type="entry name" value="CellSynth/LPSAsmb/PSIAsmb"/>
</dbReference>
<evidence type="ECO:0000256" key="4">
    <source>
        <dbReference type="HAMAP-Rule" id="MF_00994"/>
    </source>
</evidence>
<feature type="domain" description="LapB rubredoxin metal binding" evidence="5">
    <location>
        <begin position="354"/>
        <end position="378"/>
    </location>
</feature>
<accession>A0A6C2CHL2</accession>
<dbReference type="HAMAP" id="MF_00994">
    <property type="entry name" value="LPS_assembly_LapB"/>
    <property type="match status" value="1"/>
</dbReference>
<evidence type="ECO:0000256" key="1">
    <source>
        <dbReference type="ARBA" id="ARBA00022723"/>
    </source>
</evidence>
<dbReference type="InterPro" id="IPR041166">
    <property type="entry name" value="Rubredoxin_2"/>
</dbReference>
<dbReference type="PANTHER" id="PTHR45586:SF1">
    <property type="entry name" value="LIPOPOLYSACCHARIDE ASSEMBLY PROTEIN B"/>
    <property type="match status" value="1"/>
</dbReference>
<feature type="binding site" evidence="4">
    <location>
        <position position="373"/>
    </location>
    <ligand>
        <name>Fe cation</name>
        <dbReference type="ChEBI" id="CHEBI:24875"/>
    </ligand>
</feature>
<dbReference type="SMART" id="SM00028">
    <property type="entry name" value="TPR"/>
    <property type="match status" value="4"/>
</dbReference>
<dbReference type="InterPro" id="IPR030865">
    <property type="entry name" value="LapB"/>
</dbReference>
<dbReference type="NCBIfam" id="NF008755">
    <property type="entry name" value="PRK11788.1-3"/>
    <property type="match status" value="1"/>
</dbReference>
<comment type="caution">
    <text evidence="6">The sequence shown here is derived from an EMBL/GenBank/DDBJ whole genome shotgun (WGS) entry which is preliminary data.</text>
</comment>
<proteinExistence type="inferred from homology"/>
<dbReference type="GO" id="GO:0008653">
    <property type="term" value="P:lipopolysaccharide metabolic process"/>
    <property type="evidence" value="ECO:0007669"/>
    <property type="project" value="InterPro"/>
</dbReference>
<keyword evidence="4" id="KW-0997">Cell inner membrane</keyword>
<evidence type="ECO:0000259" key="5">
    <source>
        <dbReference type="Pfam" id="PF18073"/>
    </source>
</evidence>
<dbReference type="OrthoDB" id="507476at2"/>
<comment type="function">
    <text evidence="4">Modulates cellular lipopolysaccharide (LPS) levels by regulating LpxC, which is involved in lipid A biosynthesis. May act by modulating the proteolytic activity of FtsH towards LpxC. May also coordinate assembly of proteins involved in LPS synthesis at the plasma membrane.</text>
</comment>
<evidence type="ECO:0000256" key="3">
    <source>
        <dbReference type="ARBA" id="ARBA00022803"/>
    </source>
</evidence>
<keyword evidence="7" id="KW-1185">Reference proteome</keyword>
<dbReference type="Proteomes" id="UP000389128">
    <property type="component" value="Unassembled WGS sequence"/>
</dbReference>
<keyword evidence="4" id="KW-0812">Transmembrane</keyword>
<dbReference type="InterPro" id="IPR019734">
    <property type="entry name" value="TPR_rpt"/>
</dbReference>
<comment type="subcellular location">
    <subcellularLocation>
        <location evidence="4">Cell inner membrane</location>
        <topology evidence="4">Single-pass membrane protein</topology>
        <orientation evidence="4">Cytoplasmic side</orientation>
    </subcellularLocation>
</comment>
<dbReference type="GO" id="GO:0005506">
    <property type="term" value="F:iron ion binding"/>
    <property type="evidence" value="ECO:0007669"/>
    <property type="project" value="UniProtKB-UniRule"/>
</dbReference>
<keyword evidence="4" id="KW-1003">Cell membrane</keyword>
<gene>
    <name evidence="4 6" type="primary">lapB</name>
    <name evidence="6" type="ORF">ETQ85_21715</name>
</gene>
<organism evidence="6 7">
    <name type="scientific">Zoogloea oleivorans</name>
    <dbReference type="NCBI Taxonomy" id="1552750"/>
    <lineage>
        <taxon>Bacteria</taxon>
        <taxon>Pseudomonadati</taxon>
        <taxon>Pseudomonadota</taxon>
        <taxon>Betaproteobacteria</taxon>
        <taxon>Rhodocyclales</taxon>
        <taxon>Zoogloeaceae</taxon>
        <taxon>Zoogloea</taxon>
    </lineage>
</organism>
<dbReference type="RefSeq" id="WP_148581162.1">
    <property type="nucleotide sequence ID" value="NZ_JAVEUW010000007.1"/>
</dbReference>
<dbReference type="InterPro" id="IPR011990">
    <property type="entry name" value="TPR-like_helical_dom_sf"/>
</dbReference>
<protein>
    <recommendedName>
        <fullName evidence="4">Lipopolysaccharide assembly protein B</fullName>
    </recommendedName>
</protein>
<dbReference type="GO" id="GO:0009898">
    <property type="term" value="C:cytoplasmic side of plasma membrane"/>
    <property type="evidence" value="ECO:0007669"/>
    <property type="project" value="UniProtKB-UniRule"/>
</dbReference>
<keyword evidence="2 4" id="KW-0677">Repeat</keyword>
<evidence type="ECO:0000313" key="6">
    <source>
        <dbReference type="EMBL" id="TYC53358.1"/>
    </source>
</evidence>
<name>A0A6C2CHL2_9RHOO</name>
<dbReference type="Pfam" id="PF18073">
    <property type="entry name" value="Zn_ribbon_LapB"/>
    <property type="match status" value="1"/>
</dbReference>
<dbReference type="GO" id="GO:0046890">
    <property type="term" value="P:regulation of lipid biosynthetic process"/>
    <property type="evidence" value="ECO:0007669"/>
    <property type="project" value="UniProtKB-UniRule"/>
</dbReference>